<dbReference type="Gene3D" id="3.40.50.11190">
    <property type="match status" value="1"/>
</dbReference>
<dbReference type="EMBL" id="UOEA01000090">
    <property type="protein sequence ID" value="VAV85563.1"/>
    <property type="molecule type" value="Genomic_DNA"/>
</dbReference>
<accession>A0A3B0RM15</accession>
<evidence type="ECO:0008006" key="2">
    <source>
        <dbReference type="Google" id="ProtNLM"/>
    </source>
</evidence>
<protein>
    <recommendedName>
        <fullName evidence="2">UDP-2,4-diacetamido-2,4, 6-trideoxy-beta-L-altropyranose hydrolase</fullName>
    </recommendedName>
</protein>
<proteinExistence type="predicted"/>
<dbReference type="Gene3D" id="3.40.50.2000">
    <property type="entry name" value="Glycogen Phosphorylase B"/>
    <property type="match status" value="1"/>
</dbReference>
<reference evidence="1" key="1">
    <citation type="submission" date="2018-06" db="EMBL/GenBank/DDBJ databases">
        <authorList>
            <person name="Zhirakovskaya E."/>
        </authorList>
    </citation>
    <scope>NUCLEOTIDE SEQUENCE</scope>
</reference>
<organism evidence="1">
    <name type="scientific">hydrothermal vent metagenome</name>
    <dbReference type="NCBI Taxonomy" id="652676"/>
    <lineage>
        <taxon>unclassified sequences</taxon>
        <taxon>metagenomes</taxon>
        <taxon>ecological metagenomes</taxon>
    </lineage>
</organism>
<gene>
    <name evidence="1" type="ORF">MNBD_DELTA01-356</name>
</gene>
<dbReference type="AlphaFoldDB" id="A0A3B0RM15"/>
<evidence type="ECO:0000313" key="1">
    <source>
        <dbReference type="EMBL" id="VAV85563.1"/>
    </source>
</evidence>
<dbReference type="SUPFAM" id="SSF53756">
    <property type="entry name" value="UDP-Glycosyltransferase/glycogen phosphorylase"/>
    <property type="match status" value="1"/>
</dbReference>
<sequence>MGMEVAKRVTIWTEGGSYIGMGHIARSVNLSRALKDKGIDSMYYVNNDLTTMEILKKNDLPYRISPMEDVQGIFDEDEVVIIDTKKDVPGQVEFLKCRRRKVVLIDNNTAAAELADLTVMPSIYFDGKKDYMGPGFIGGSEYLIIGDSFIAKREESLALEFSLPLQVLVSMGGADPNHITEKVVAALLGMDNVEVDVVIGNASQPAESIFELEKEGDGKLRFHKSLTDLAPLMIGAHVAFTALGTTINELVFMGVPPIVISNYFDDSQDLDRLSKLEVGIAMGHHSDCEGDAIRAAVESFVGDRSGWESMRAAAAALTDGLGVGRIASLIAELGWPTA</sequence>
<name>A0A3B0RM15_9ZZZZ</name>